<dbReference type="GO" id="GO:0008474">
    <property type="term" value="F:palmitoyl-(protein) hydrolase activity"/>
    <property type="evidence" value="ECO:0007669"/>
    <property type="project" value="UniProtKB-EC"/>
</dbReference>
<evidence type="ECO:0000256" key="1">
    <source>
        <dbReference type="ARBA" id="ARBA00012423"/>
    </source>
</evidence>
<keyword evidence="14" id="KW-1185">Reference proteome</keyword>
<keyword evidence="3" id="KW-0809">Transit peptide</keyword>
<dbReference type="Pfam" id="PF12697">
    <property type="entry name" value="Abhydrolase_6"/>
    <property type="match status" value="1"/>
</dbReference>
<evidence type="ECO:0000256" key="2">
    <source>
        <dbReference type="ARBA" id="ARBA00022801"/>
    </source>
</evidence>
<evidence type="ECO:0000256" key="6">
    <source>
        <dbReference type="ARBA" id="ARBA00041520"/>
    </source>
</evidence>
<name>A0A931FPP8_9HYPH</name>
<dbReference type="Proteomes" id="UP000599312">
    <property type="component" value="Unassembled WGS sequence"/>
</dbReference>
<evidence type="ECO:0000256" key="8">
    <source>
        <dbReference type="ARBA" id="ARBA00042704"/>
    </source>
</evidence>
<dbReference type="PANTHER" id="PTHR16138:SF7">
    <property type="entry name" value="PALMITOYL-PROTEIN THIOESTERASE ABHD10, MITOCHONDRIAL"/>
    <property type="match status" value="1"/>
</dbReference>
<keyword evidence="2 13" id="KW-0378">Hydrolase</keyword>
<dbReference type="RefSeq" id="WP_196271724.1">
    <property type="nucleotide sequence ID" value="NZ_JADQDO010000004.1"/>
</dbReference>
<evidence type="ECO:0000313" key="13">
    <source>
        <dbReference type="EMBL" id="MBF9233722.1"/>
    </source>
</evidence>
<evidence type="ECO:0000256" key="9">
    <source>
        <dbReference type="ARBA" id="ARBA00046047"/>
    </source>
</evidence>
<dbReference type="EMBL" id="JADQDO010000004">
    <property type="protein sequence ID" value="MBF9233722.1"/>
    <property type="molecule type" value="Genomic_DNA"/>
</dbReference>
<protein>
    <recommendedName>
        <fullName evidence="5">Palmitoyl-protein thioesterase ABHD10, mitochondrial</fullName>
        <ecNumber evidence="4">3.1.1.93</ecNumber>
        <ecNumber evidence="1">3.1.2.22</ecNumber>
    </recommendedName>
    <alternativeName>
        <fullName evidence="7">Acyl-protein thioesterase ABHD10</fullName>
    </alternativeName>
    <alternativeName>
        <fullName evidence="8">Alpha/beta hydrolase domain-containing protein 10</fullName>
    </alternativeName>
    <alternativeName>
        <fullName evidence="6">Mycophenolic acid acyl-glucuronide esterase, mitochondrial</fullName>
    </alternativeName>
</protein>
<dbReference type="EC" id="3.1.2.22" evidence="1"/>
<comment type="caution">
    <text evidence="13">The sequence shown here is derived from an EMBL/GenBank/DDBJ whole genome shotgun (WGS) entry which is preliminary data.</text>
</comment>
<accession>A0A931FPP8</accession>
<reference evidence="13" key="1">
    <citation type="submission" date="2020-11" db="EMBL/GenBank/DDBJ databases">
        <authorList>
            <person name="Kim M.K."/>
        </authorList>
    </citation>
    <scope>NUCLEOTIDE SEQUENCE</scope>
    <source>
        <strain evidence="13">BT350</strain>
    </source>
</reference>
<dbReference type="GO" id="GO:0102390">
    <property type="term" value="F:mycophenolic acid acyl-glucuronide esterase activity"/>
    <property type="evidence" value="ECO:0007669"/>
    <property type="project" value="UniProtKB-EC"/>
</dbReference>
<dbReference type="InterPro" id="IPR029058">
    <property type="entry name" value="AB_hydrolase_fold"/>
</dbReference>
<evidence type="ECO:0000259" key="12">
    <source>
        <dbReference type="Pfam" id="PF12697"/>
    </source>
</evidence>
<feature type="domain" description="AB hydrolase-1" evidence="12">
    <location>
        <begin position="50"/>
        <end position="236"/>
    </location>
</feature>
<evidence type="ECO:0000313" key="14">
    <source>
        <dbReference type="Proteomes" id="UP000599312"/>
    </source>
</evidence>
<organism evidence="13 14">
    <name type="scientific">Microvirga alba</name>
    <dbReference type="NCBI Taxonomy" id="2791025"/>
    <lineage>
        <taxon>Bacteria</taxon>
        <taxon>Pseudomonadati</taxon>
        <taxon>Pseudomonadota</taxon>
        <taxon>Alphaproteobacteria</taxon>
        <taxon>Hyphomicrobiales</taxon>
        <taxon>Methylobacteriaceae</taxon>
        <taxon>Microvirga</taxon>
    </lineage>
</organism>
<evidence type="ECO:0000256" key="4">
    <source>
        <dbReference type="ARBA" id="ARBA00039132"/>
    </source>
</evidence>
<comment type="catalytic activity">
    <reaction evidence="10">
        <text>S-hexadecanoyl-L-cysteinyl-[protein] + H2O = L-cysteinyl-[protein] + hexadecanoate + H(+)</text>
        <dbReference type="Rhea" id="RHEA:19233"/>
        <dbReference type="Rhea" id="RHEA-COMP:10131"/>
        <dbReference type="Rhea" id="RHEA-COMP:11032"/>
        <dbReference type="ChEBI" id="CHEBI:7896"/>
        <dbReference type="ChEBI" id="CHEBI:15377"/>
        <dbReference type="ChEBI" id="CHEBI:15378"/>
        <dbReference type="ChEBI" id="CHEBI:29950"/>
        <dbReference type="ChEBI" id="CHEBI:74151"/>
        <dbReference type="EC" id="3.1.2.22"/>
    </reaction>
    <physiologicalReaction direction="left-to-right" evidence="10">
        <dbReference type="Rhea" id="RHEA:19234"/>
    </physiologicalReaction>
</comment>
<evidence type="ECO:0000256" key="5">
    <source>
        <dbReference type="ARBA" id="ARBA00039314"/>
    </source>
</evidence>
<dbReference type="EC" id="3.1.1.93" evidence="4"/>
<dbReference type="Gene3D" id="3.40.50.1820">
    <property type="entry name" value="alpha/beta hydrolase"/>
    <property type="match status" value="1"/>
</dbReference>
<evidence type="ECO:0000256" key="11">
    <source>
        <dbReference type="ARBA" id="ARBA00047972"/>
    </source>
</evidence>
<gene>
    <name evidence="13" type="ORF">I2H38_10080</name>
</gene>
<sequence length="252" mass="27763">MPQTITVGQGAEARQIAVLAREGKGKPVVWLGGFKSDMRSTKAEALDAWAEKAGRPFLRFDYSGHGESGGAFEEGTISRWLEDTFGVLDRFVETRPILVGSSMGGWISLLAARRLMESRPTCAPAGLVLIAPATDFTERLMWDRFPDDIKRAVLETGVYHRPSPYSPDPYPITRGLIEDGRKHLLFGGPIQTGCPVHILQGMKDPDVPWNHALQLVEHLPGDSVSLTLIKDGDHRLSRQEDLERLIGAVEAI</sequence>
<comment type="catalytic activity">
    <reaction evidence="11">
        <text>mycophenolic acid O-acyl-beta-D-glucuronide + H2O = mycophenolate + D-glucuronate + H(+)</text>
        <dbReference type="Rhea" id="RHEA:34179"/>
        <dbReference type="ChEBI" id="CHEBI:15377"/>
        <dbReference type="ChEBI" id="CHEBI:15378"/>
        <dbReference type="ChEBI" id="CHEBI:58720"/>
        <dbReference type="ChEBI" id="CHEBI:62932"/>
        <dbReference type="ChEBI" id="CHEBI:66982"/>
        <dbReference type="EC" id="3.1.1.93"/>
    </reaction>
    <physiologicalReaction direction="left-to-right" evidence="11">
        <dbReference type="Rhea" id="RHEA:34180"/>
    </physiologicalReaction>
</comment>
<dbReference type="AlphaFoldDB" id="A0A931FPP8"/>
<dbReference type="InterPro" id="IPR052382">
    <property type="entry name" value="ABHD10_acyl-thioesterase"/>
</dbReference>
<proteinExistence type="predicted"/>
<evidence type="ECO:0000256" key="7">
    <source>
        <dbReference type="ARBA" id="ARBA00042645"/>
    </source>
</evidence>
<evidence type="ECO:0000256" key="10">
    <source>
        <dbReference type="ARBA" id="ARBA00047409"/>
    </source>
</evidence>
<dbReference type="InterPro" id="IPR000073">
    <property type="entry name" value="AB_hydrolase_1"/>
</dbReference>
<dbReference type="SUPFAM" id="SSF53474">
    <property type="entry name" value="alpha/beta-Hydrolases"/>
    <property type="match status" value="1"/>
</dbReference>
<comment type="function">
    <text evidence="9">Acts as an acyl-protein thioesterase that hydrolyzes fatty acids from acylated residues in proteins. Regulates the mitochondrial S-depalmitoylation of the nucleophilic active site residue of peroxiredoxin-5/PRDX5, a key antioxidant protein, therefore modulating mitochondrial antioxidant ability. Also catalyzes the deglucuronidation of mycophenolic acid acyl-glucuronide, an active metabolite of the immunosuppressant drug mycophenolate.</text>
</comment>
<dbReference type="PANTHER" id="PTHR16138">
    <property type="entry name" value="MYCOPHENOLIC ACID ACYL-GLUCURONIDE ESTERASE, MITOCHONDRIAL"/>
    <property type="match status" value="1"/>
</dbReference>
<evidence type="ECO:0000256" key="3">
    <source>
        <dbReference type="ARBA" id="ARBA00022946"/>
    </source>
</evidence>